<evidence type="ECO:0000313" key="2">
    <source>
        <dbReference type="Proteomes" id="UP001280121"/>
    </source>
</evidence>
<dbReference type="Proteomes" id="UP001280121">
    <property type="component" value="Unassembled WGS sequence"/>
</dbReference>
<reference evidence="1" key="1">
    <citation type="journal article" date="2023" name="Plant J.">
        <title>Genome sequences and population genomics provide insights into the demographic history, inbreeding, and mutation load of two 'living fossil' tree species of Dipteronia.</title>
        <authorList>
            <person name="Feng Y."/>
            <person name="Comes H.P."/>
            <person name="Chen J."/>
            <person name="Zhu S."/>
            <person name="Lu R."/>
            <person name="Zhang X."/>
            <person name="Li P."/>
            <person name="Qiu J."/>
            <person name="Olsen K.M."/>
            <person name="Qiu Y."/>
        </authorList>
    </citation>
    <scope>NUCLEOTIDE SEQUENCE</scope>
    <source>
        <strain evidence="1">KIB01</strain>
    </source>
</reference>
<organism evidence="1 2">
    <name type="scientific">Dipteronia dyeriana</name>
    <dbReference type="NCBI Taxonomy" id="168575"/>
    <lineage>
        <taxon>Eukaryota</taxon>
        <taxon>Viridiplantae</taxon>
        <taxon>Streptophyta</taxon>
        <taxon>Embryophyta</taxon>
        <taxon>Tracheophyta</taxon>
        <taxon>Spermatophyta</taxon>
        <taxon>Magnoliopsida</taxon>
        <taxon>eudicotyledons</taxon>
        <taxon>Gunneridae</taxon>
        <taxon>Pentapetalae</taxon>
        <taxon>rosids</taxon>
        <taxon>malvids</taxon>
        <taxon>Sapindales</taxon>
        <taxon>Sapindaceae</taxon>
        <taxon>Hippocastanoideae</taxon>
        <taxon>Acereae</taxon>
        <taxon>Dipteronia</taxon>
    </lineage>
</organism>
<comment type="caution">
    <text evidence="1">The sequence shown here is derived from an EMBL/GenBank/DDBJ whole genome shotgun (WGS) entry which is preliminary data.</text>
</comment>
<evidence type="ECO:0008006" key="3">
    <source>
        <dbReference type="Google" id="ProtNLM"/>
    </source>
</evidence>
<dbReference type="EMBL" id="JANJYI010000006">
    <property type="protein sequence ID" value="KAK2646732.1"/>
    <property type="molecule type" value="Genomic_DNA"/>
</dbReference>
<keyword evidence="2" id="KW-1185">Reference proteome</keyword>
<evidence type="ECO:0000313" key="1">
    <source>
        <dbReference type="EMBL" id="KAK2646732.1"/>
    </source>
</evidence>
<dbReference type="AlphaFoldDB" id="A0AAD9U2N1"/>
<sequence length="188" mass="20527">MAHSLFWCKEAKSVWDISTFGSLVGSFRNLLVSNVLRGVLGSISREVFADFFGACGKITTLQSIMIPVELLQTSLTGPRVFWPSLKVLRKFFFLLRDFIFTLILIPTDWLSPPVGLLKLDSDVEVRAGCNEIGLGAVIKDASSRVVAAISKSVAGNVTVELGKLLALREGLLLAKSFNLIIWVAEVDA</sequence>
<gene>
    <name evidence="1" type="ORF">Ddye_021927</name>
</gene>
<proteinExistence type="predicted"/>
<accession>A0AAD9U2N1</accession>
<name>A0AAD9U2N1_9ROSI</name>
<protein>
    <recommendedName>
        <fullName evidence="3">RNase H type-1 domain-containing protein</fullName>
    </recommendedName>
</protein>